<dbReference type="AlphaFoldDB" id="A0A6G0WDG0"/>
<dbReference type="Proteomes" id="UP000481153">
    <property type="component" value="Unassembled WGS sequence"/>
</dbReference>
<evidence type="ECO:0000259" key="5">
    <source>
        <dbReference type="Pfam" id="PF10187"/>
    </source>
</evidence>
<dbReference type="VEuPathDB" id="FungiDB:AeMF1_009920"/>
<dbReference type="PANTHER" id="PTHR13495:SF0">
    <property type="entry name" value="PSME3-INTERACTING PROTEIN"/>
    <property type="match status" value="1"/>
</dbReference>
<comment type="caution">
    <text evidence="6">The sequence shown here is derived from an EMBL/GenBank/DDBJ whole genome shotgun (WGS) entry which is preliminary data.</text>
</comment>
<protein>
    <recommendedName>
        <fullName evidence="5">FAM192A/Fyv6 N-terminal domain-containing protein</fullName>
    </recommendedName>
</protein>
<gene>
    <name evidence="6" type="ORF">Ae201684_016143</name>
</gene>
<sequence>MASATKDSSVASKFPTEAKGQVEEEQGHIPRSKQIAGFVSTSVLSSSDGLFGDNVEEVRITDRPENNGPEKVDSRPLYERLKEQKDQRDAEWKEKNNPFAPPKGLDDEEIDFLRNLESDQKKIQEDIKRQQEAELEKFAMLKREAQTKKPVVVAAKIDSSNAVPLEKHIIRPSVKPKTKKTKATGDDSVKPSKKVKTSSLVAAYSDDSD</sequence>
<keyword evidence="3" id="KW-0175">Coiled coil</keyword>
<keyword evidence="7" id="KW-1185">Reference proteome</keyword>
<feature type="region of interest" description="Disordered" evidence="4">
    <location>
        <begin position="1"/>
        <end position="107"/>
    </location>
</feature>
<feature type="domain" description="FAM192A/Fyv6 N-terminal" evidence="5">
    <location>
        <begin position="38"/>
        <end position="138"/>
    </location>
</feature>
<accession>A0A6G0WDG0</accession>
<feature type="region of interest" description="Disordered" evidence="4">
    <location>
        <begin position="168"/>
        <end position="209"/>
    </location>
</feature>
<organism evidence="6 7">
    <name type="scientific">Aphanomyces euteiches</name>
    <dbReference type="NCBI Taxonomy" id="100861"/>
    <lineage>
        <taxon>Eukaryota</taxon>
        <taxon>Sar</taxon>
        <taxon>Stramenopiles</taxon>
        <taxon>Oomycota</taxon>
        <taxon>Saprolegniomycetes</taxon>
        <taxon>Saprolegniales</taxon>
        <taxon>Verrucalvaceae</taxon>
        <taxon>Aphanomyces</taxon>
    </lineage>
</organism>
<dbReference type="PANTHER" id="PTHR13495">
    <property type="entry name" value="NEFA-INTERACTING NUCLEAR PROTEIN NIP30"/>
    <property type="match status" value="1"/>
</dbReference>
<comment type="subcellular location">
    <subcellularLocation>
        <location evidence="1">Nucleus</location>
    </subcellularLocation>
</comment>
<evidence type="ECO:0000313" key="6">
    <source>
        <dbReference type="EMBL" id="KAF0725372.1"/>
    </source>
</evidence>
<feature type="compositionally biased region" description="Basic and acidic residues" evidence="4">
    <location>
        <begin position="56"/>
        <end position="96"/>
    </location>
</feature>
<dbReference type="InterPro" id="IPR039845">
    <property type="entry name" value="FAM192A"/>
</dbReference>
<evidence type="ECO:0000256" key="2">
    <source>
        <dbReference type="ARBA" id="ARBA00023242"/>
    </source>
</evidence>
<dbReference type="InterPro" id="IPR019331">
    <property type="entry name" value="FAM192A/Fyv6_N"/>
</dbReference>
<dbReference type="GO" id="GO:0005634">
    <property type="term" value="C:nucleus"/>
    <property type="evidence" value="ECO:0007669"/>
    <property type="project" value="UniProtKB-SubCell"/>
</dbReference>
<dbReference type="Pfam" id="PF10187">
    <property type="entry name" value="FAM192A_Fyv6_N"/>
    <property type="match status" value="1"/>
</dbReference>
<feature type="compositionally biased region" description="Polar residues" evidence="4">
    <location>
        <begin position="1"/>
        <end position="11"/>
    </location>
</feature>
<keyword evidence="2" id="KW-0539">Nucleus</keyword>
<evidence type="ECO:0000256" key="1">
    <source>
        <dbReference type="ARBA" id="ARBA00004123"/>
    </source>
</evidence>
<evidence type="ECO:0000313" key="7">
    <source>
        <dbReference type="Proteomes" id="UP000481153"/>
    </source>
</evidence>
<evidence type="ECO:0000256" key="3">
    <source>
        <dbReference type="SAM" id="Coils"/>
    </source>
</evidence>
<reference evidence="6 7" key="1">
    <citation type="submission" date="2019-07" db="EMBL/GenBank/DDBJ databases">
        <title>Genomics analysis of Aphanomyces spp. identifies a new class of oomycete effector associated with host adaptation.</title>
        <authorList>
            <person name="Gaulin E."/>
        </authorList>
    </citation>
    <scope>NUCLEOTIDE SEQUENCE [LARGE SCALE GENOMIC DNA]</scope>
    <source>
        <strain evidence="6 7">ATCC 201684</strain>
    </source>
</reference>
<name>A0A6G0WDG0_9STRA</name>
<feature type="compositionally biased region" description="Polar residues" evidence="4">
    <location>
        <begin position="39"/>
        <end position="48"/>
    </location>
</feature>
<evidence type="ECO:0000256" key="4">
    <source>
        <dbReference type="SAM" id="MobiDB-lite"/>
    </source>
</evidence>
<dbReference type="EMBL" id="VJMJ01000243">
    <property type="protein sequence ID" value="KAF0725372.1"/>
    <property type="molecule type" value="Genomic_DNA"/>
</dbReference>
<feature type="coiled-coil region" evidence="3">
    <location>
        <begin position="113"/>
        <end position="148"/>
    </location>
</feature>
<proteinExistence type="predicted"/>